<dbReference type="SUPFAM" id="SSF46689">
    <property type="entry name" value="Homeodomain-like"/>
    <property type="match status" value="1"/>
</dbReference>
<name>A0A1M6RQB7_PARC5</name>
<dbReference type="PANTHER" id="PTHR43479:SF11">
    <property type="entry name" value="ACREF_ENVCD OPERON REPRESSOR-RELATED"/>
    <property type="match status" value="1"/>
</dbReference>
<gene>
    <name evidence="6" type="ORF">SAMN02745912_03045</name>
</gene>
<dbReference type="InterPro" id="IPR001647">
    <property type="entry name" value="HTH_TetR"/>
</dbReference>
<dbReference type="RefSeq" id="WP_073151916.1">
    <property type="nucleotide sequence ID" value="NZ_FRAG01000049.1"/>
</dbReference>
<keyword evidence="1" id="KW-0805">Transcription regulation</keyword>
<dbReference type="AlphaFoldDB" id="A0A1M6RQB7"/>
<evidence type="ECO:0000313" key="6">
    <source>
        <dbReference type="EMBL" id="SHK34635.1"/>
    </source>
</evidence>
<feature type="domain" description="HTH tetR-type" evidence="5">
    <location>
        <begin position="5"/>
        <end position="65"/>
    </location>
</feature>
<evidence type="ECO:0000256" key="2">
    <source>
        <dbReference type="ARBA" id="ARBA00023125"/>
    </source>
</evidence>
<feature type="DNA-binding region" description="H-T-H motif" evidence="4">
    <location>
        <begin position="28"/>
        <end position="47"/>
    </location>
</feature>
<dbReference type="PRINTS" id="PR00455">
    <property type="entry name" value="HTHTETR"/>
</dbReference>
<keyword evidence="2 4" id="KW-0238">DNA-binding</keyword>
<dbReference type="InterPro" id="IPR036271">
    <property type="entry name" value="Tet_transcr_reg_TetR-rel_C_sf"/>
</dbReference>
<accession>A0A1M6RQB7</accession>
<dbReference type="SUPFAM" id="SSF48498">
    <property type="entry name" value="Tetracyclin repressor-like, C-terminal domain"/>
    <property type="match status" value="1"/>
</dbReference>
<keyword evidence="3" id="KW-0804">Transcription</keyword>
<dbReference type="InterPro" id="IPR013570">
    <property type="entry name" value="Tscrpt_reg_YsiA_C"/>
</dbReference>
<dbReference type="PANTHER" id="PTHR43479">
    <property type="entry name" value="ACREF/ENVCD OPERON REPRESSOR-RELATED"/>
    <property type="match status" value="1"/>
</dbReference>
<dbReference type="Pfam" id="PF08359">
    <property type="entry name" value="TetR_C_4"/>
    <property type="match status" value="1"/>
</dbReference>
<dbReference type="Gene3D" id="1.10.10.60">
    <property type="entry name" value="Homeodomain-like"/>
    <property type="match status" value="1"/>
</dbReference>
<evidence type="ECO:0000259" key="5">
    <source>
        <dbReference type="PROSITE" id="PS50977"/>
    </source>
</evidence>
<organism evidence="6 7">
    <name type="scientific">Paramaledivibacter caminithermalis (strain DSM 15212 / CIP 107654 / DViRD3)</name>
    <name type="common">Clostridium caminithermale</name>
    <dbReference type="NCBI Taxonomy" id="1121301"/>
    <lineage>
        <taxon>Bacteria</taxon>
        <taxon>Bacillati</taxon>
        <taxon>Bacillota</taxon>
        <taxon>Clostridia</taxon>
        <taxon>Peptostreptococcales</taxon>
        <taxon>Caminicellaceae</taxon>
        <taxon>Paramaledivibacter</taxon>
    </lineage>
</organism>
<protein>
    <submittedName>
        <fullName evidence="6">Transcriptional regulator, TetR family</fullName>
    </submittedName>
</protein>
<dbReference type="InterPro" id="IPR009057">
    <property type="entry name" value="Homeodomain-like_sf"/>
</dbReference>
<evidence type="ECO:0000256" key="1">
    <source>
        <dbReference type="ARBA" id="ARBA00023015"/>
    </source>
</evidence>
<dbReference type="Gene3D" id="1.10.357.10">
    <property type="entry name" value="Tetracycline Repressor, domain 2"/>
    <property type="match status" value="1"/>
</dbReference>
<dbReference type="FunFam" id="1.10.10.60:FF:000141">
    <property type="entry name" value="TetR family transcriptional regulator"/>
    <property type="match status" value="1"/>
</dbReference>
<keyword evidence="7" id="KW-1185">Reference proteome</keyword>
<dbReference type="GO" id="GO:0003677">
    <property type="term" value="F:DNA binding"/>
    <property type="evidence" value="ECO:0007669"/>
    <property type="project" value="UniProtKB-UniRule"/>
</dbReference>
<sequence length="199" mass="23148">MADKKSKREAIIYSALKIFERDGFHKAKVEEIAKEANVGKGTIYEYFKSKKDLFCQMVKHMMDLYIDMIKEIVEENIDPITKLQHLLNLQLELAKKHGALGHMIQIETIKSGIGKDIKPYFLEFRKKTIGLIEKIIEEGIEKKLFKKIDTYVAALFFIGSSNQFAFEINFVRNCKDEYDHEGKLDVEEFMNAFLKGLIK</sequence>
<dbReference type="GO" id="GO:0045892">
    <property type="term" value="P:negative regulation of DNA-templated transcription"/>
    <property type="evidence" value="ECO:0007669"/>
    <property type="project" value="UniProtKB-ARBA"/>
</dbReference>
<evidence type="ECO:0000256" key="3">
    <source>
        <dbReference type="ARBA" id="ARBA00023163"/>
    </source>
</evidence>
<dbReference type="Proteomes" id="UP000184465">
    <property type="component" value="Unassembled WGS sequence"/>
</dbReference>
<dbReference type="STRING" id="1121301.SAMN02745912_03045"/>
<reference evidence="6 7" key="1">
    <citation type="submission" date="2016-11" db="EMBL/GenBank/DDBJ databases">
        <authorList>
            <person name="Jaros S."/>
            <person name="Januszkiewicz K."/>
            <person name="Wedrychowicz H."/>
        </authorList>
    </citation>
    <scope>NUCLEOTIDE SEQUENCE [LARGE SCALE GENOMIC DNA]</scope>
    <source>
        <strain evidence="6 7">DSM 15212</strain>
    </source>
</reference>
<dbReference type="Pfam" id="PF00440">
    <property type="entry name" value="TetR_N"/>
    <property type="match status" value="1"/>
</dbReference>
<dbReference type="EMBL" id="FRAG01000049">
    <property type="protein sequence ID" value="SHK34635.1"/>
    <property type="molecule type" value="Genomic_DNA"/>
</dbReference>
<evidence type="ECO:0000313" key="7">
    <source>
        <dbReference type="Proteomes" id="UP000184465"/>
    </source>
</evidence>
<dbReference type="InterPro" id="IPR050624">
    <property type="entry name" value="HTH-type_Tx_Regulator"/>
</dbReference>
<evidence type="ECO:0000256" key="4">
    <source>
        <dbReference type="PROSITE-ProRule" id="PRU00335"/>
    </source>
</evidence>
<proteinExistence type="predicted"/>
<dbReference type="PROSITE" id="PS50977">
    <property type="entry name" value="HTH_TETR_2"/>
    <property type="match status" value="1"/>
</dbReference>